<comment type="similarity">
    <text evidence="3">Belongs to the glycosyl hydrolase 5 (cellulase A) family.</text>
</comment>
<feature type="domain" description="Glycoside hydrolase family 5" evidence="4">
    <location>
        <begin position="55"/>
        <end position="300"/>
    </location>
</feature>
<sequence length="324" mass="36598">MNGQLSNGLPGLQTSGNKIISLATLEPVTLRGVNRSGLEYAGPDEQGFLSGASLSRSEIQLIVRDWRCNIIRLPFNQDFVLRGRLGRSGEEYQKALDQVIYWASAFGAYTLLDLQWLDAERIYGGNRNFVAPLPNSESVELWTTLARRYASEPAVLYDLFNEPHDRLDDDPYPLNKEDGTTYPPSQRRVTMREWQPWARKLTQAIRSENQDALVFLGGTNWAYDLRGMPMDLENVVYSTHVYPNKSTDWPEAFGNLSKSVPVFAGEFGGTETPGDLEFVQRLIKYLEELEIGWTAWSWSDSPFLVARYAPTAFGRVGRQALSKA</sequence>
<name>A0AAU7DQ92_9BACT</name>
<dbReference type="InterPro" id="IPR001547">
    <property type="entry name" value="Glyco_hydro_5"/>
</dbReference>
<dbReference type="Pfam" id="PF00150">
    <property type="entry name" value="Cellulase"/>
    <property type="match status" value="1"/>
</dbReference>
<evidence type="ECO:0000256" key="2">
    <source>
        <dbReference type="ARBA" id="ARBA00023295"/>
    </source>
</evidence>
<dbReference type="InterPro" id="IPR017853">
    <property type="entry name" value="GH"/>
</dbReference>
<dbReference type="PANTHER" id="PTHR34142:SF1">
    <property type="entry name" value="GLYCOSIDE HYDROLASE FAMILY 5 DOMAIN-CONTAINING PROTEIN"/>
    <property type="match status" value="1"/>
</dbReference>
<dbReference type="SUPFAM" id="SSF51445">
    <property type="entry name" value="(Trans)glycosidases"/>
    <property type="match status" value="1"/>
</dbReference>
<gene>
    <name evidence="5" type="ORF">P8935_11780</name>
</gene>
<dbReference type="GO" id="GO:0009251">
    <property type="term" value="P:glucan catabolic process"/>
    <property type="evidence" value="ECO:0007669"/>
    <property type="project" value="TreeGrafter"/>
</dbReference>
<dbReference type="PANTHER" id="PTHR34142">
    <property type="entry name" value="ENDO-BETA-1,4-GLUCANASE A"/>
    <property type="match status" value="1"/>
</dbReference>
<evidence type="ECO:0000256" key="3">
    <source>
        <dbReference type="RuleBase" id="RU361153"/>
    </source>
</evidence>
<dbReference type="EMBL" id="CP121196">
    <property type="protein sequence ID" value="XBH19973.1"/>
    <property type="molecule type" value="Genomic_DNA"/>
</dbReference>
<keyword evidence="2 3" id="KW-0326">Glycosidase</keyword>
<accession>A0AAU7DQ92</accession>
<dbReference type="InterPro" id="IPR018087">
    <property type="entry name" value="Glyco_hydro_5_CS"/>
</dbReference>
<evidence type="ECO:0000313" key="5">
    <source>
        <dbReference type="EMBL" id="XBH19973.1"/>
    </source>
</evidence>
<evidence type="ECO:0000256" key="1">
    <source>
        <dbReference type="ARBA" id="ARBA00022801"/>
    </source>
</evidence>
<protein>
    <submittedName>
        <fullName evidence="5">Cellulase family glycosylhydrolase</fullName>
    </submittedName>
</protein>
<organism evidence="5">
    <name type="scientific">Telmatobacter sp. DSM 110680</name>
    <dbReference type="NCBI Taxonomy" id="3036704"/>
    <lineage>
        <taxon>Bacteria</taxon>
        <taxon>Pseudomonadati</taxon>
        <taxon>Acidobacteriota</taxon>
        <taxon>Terriglobia</taxon>
        <taxon>Terriglobales</taxon>
        <taxon>Acidobacteriaceae</taxon>
        <taxon>Telmatobacter</taxon>
    </lineage>
</organism>
<dbReference type="AlphaFoldDB" id="A0AAU7DQ92"/>
<dbReference type="RefSeq" id="WP_348265196.1">
    <property type="nucleotide sequence ID" value="NZ_CP121196.1"/>
</dbReference>
<evidence type="ECO:0000259" key="4">
    <source>
        <dbReference type="Pfam" id="PF00150"/>
    </source>
</evidence>
<dbReference type="GO" id="GO:0004553">
    <property type="term" value="F:hydrolase activity, hydrolyzing O-glycosyl compounds"/>
    <property type="evidence" value="ECO:0007669"/>
    <property type="project" value="InterPro"/>
</dbReference>
<keyword evidence="1 3" id="KW-0378">Hydrolase</keyword>
<dbReference type="Gene3D" id="3.20.20.80">
    <property type="entry name" value="Glycosidases"/>
    <property type="match status" value="1"/>
</dbReference>
<dbReference type="PROSITE" id="PS00659">
    <property type="entry name" value="GLYCOSYL_HYDROL_F5"/>
    <property type="match status" value="1"/>
</dbReference>
<reference evidence="5" key="1">
    <citation type="submission" date="2023-03" db="EMBL/GenBank/DDBJ databases">
        <title>Edaphobacter sp.</title>
        <authorList>
            <person name="Huber K.J."/>
            <person name="Papendorf J."/>
            <person name="Pilke C."/>
            <person name="Bunk B."/>
            <person name="Sproeer C."/>
            <person name="Pester M."/>
        </authorList>
    </citation>
    <scope>NUCLEOTIDE SEQUENCE</scope>
    <source>
        <strain evidence="5">DSM 110680</strain>
    </source>
</reference>
<proteinExistence type="inferred from homology"/>